<keyword evidence="1" id="KW-0812">Transmembrane</keyword>
<feature type="transmembrane region" description="Helical" evidence="1">
    <location>
        <begin position="225"/>
        <end position="250"/>
    </location>
</feature>
<feature type="transmembrane region" description="Helical" evidence="1">
    <location>
        <begin position="262"/>
        <end position="282"/>
    </location>
</feature>
<dbReference type="AlphaFoldDB" id="A0A926JUV2"/>
<feature type="transmembrane region" description="Helical" evidence="1">
    <location>
        <begin position="324"/>
        <end position="342"/>
    </location>
</feature>
<feature type="transmembrane region" description="Helical" evidence="1">
    <location>
        <begin position="109"/>
        <end position="126"/>
    </location>
</feature>
<feature type="transmembrane region" description="Helical" evidence="1">
    <location>
        <begin position="77"/>
        <end position="97"/>
    </location>
</feature>
<feature type="transmembrane region" description="Helical" evidence="1">
    <location>
        <begin position="362"/>
        <end position="381"/>
    </location>
</feature>
<name>A0A926JUV2_9FLAO</name>
<feature type="transmembrane region" description="Helical" evidence="1">
    <location>
        <begin position="169"/>
        <end position="189"/>
    </location>
</feature>
<protein>
    <submittedName>
        <fullName evidence="3">DUF1624 domain-containing protein</fullName>
    </submittedName>
</protein>
<dbReference type="Proteomes" id="UP000653730">
    <property type="component" value="Unassembled WGS sequence"/>
</dbReference>
<feature type="transmembrane region" description="Helical" evidence="1">
    <location>
        <begin position="196"/>
        <end position="213"/>
    </location>
</feature>
<proteinExistence type="predicted"/>
<feature type="transmembrane region" description="Helical" evidence="1">
    <location>
        <begin position="294"/>
        <end position="312"/>
    </location>
</feature>
<evidence type="ECO:0000259" key="2">
    <source>
        <dbReference type="Pfam" id="PF07786"/>
    </source>
</evidence>
<organism evidence="3 4">
    <name type="scientific">Sinomicrobium weinanense</name>
    <dbReference type="NCBI Taxonomy" id="2842200"/>
    <lineage>
        <taxon>Bacteria</taxon>
        <taxon>Pseudomonadati</taxon>
        <taxon>Bacteroidota</taxon>
        <taxon>Flavobacteriia</taxon>
        <taxon>Flavobacteriales</taxon>
        <taxon>Flavobacteriaceae</taxon>
        <taxon>Sinomicrobium</taxon>
    </lineage>
</organism>
<dbReference type="PANTHER" id="PTHR31061:SF24">
    <property type="entry name" value="LD22376P"/>
    <property type="match status" value="1"/>
</dbReference>
<dbReference type="RefSeq" id="WP_187967110.1">
    <property type="nucleotide sequence ID" value="NZ_JACVDC010000082.1"/>
</dbReference>
<dbReference type="EMBL" id="JACVDC010000082">
    <property type="protein sequence ID" value="MBC9797985.1"/>
    <property type="molecule type" value="Genomic_DNA"/>
</dbReference>
<keyword evidence="1" id="KW-1133">Transmembrane helix</keyword>
<feature type="transmembrane region" description="Helical" evidence="1">
    <location>
        <begin position="44"/>
        <end position="65"/>
    </location>
</feature>
<reference evidence="3 4" key="1">
    <citation type="submission" date="2020-09" db="EMBL/GenBank/DDBJ databases">
        <title>Sinomicrobium weinanense sp. nov., a halophilic bacteria isolated from saline-alkali soil.</title>
        <authorList>
            <person name="Wu P."/>
            <person name="Ren H."/>
            <person name="Mei Y."/>
            <person name="Liang Y."/>
            <person name="Chen Z."/>
        </authorList>
    </citation>
    <scope>NUCLEOTIDE SEQUENCE [LARGE SCALE GENOMIC DNA]</scope>
    <source>
        <strain evidence="3 4">FJxs</strain>
    </source>
</reference>
<evidence type="ECO:0000256" key="1">
    <source>
        <dbReference type="SAM" id="Phobius"/>
    </source>
</evidence>
<feature type="transmembrane region" description="Helical" evidence="1">
    <location>
        <begin position="7"/>
        <end position="24"/>
    </location>
</feature>
<feature type="domain" description="Heparan-alpha-glucosaminide N-acetyltransferase catalytic" evidence="2">
    <location>
        <begin position="2"/>
        <end position="131"/>
    </location>
</feature>
<accession>A0A926JUV2</accession>
<dbReference type="InterPro" id="IPR012429">
    <property type="entry name" value="HGSNAT_cat"/>
</dbReference>
<sequence>MRLRSIDILRALTMFFMIWVNDFWTLKEVPKWLEHAKASEDYLGFSDIIFPLFLFIVGLSIPLAIKNRLGRGDSQWTIARHILIRSFSLLLIGVYMVNYETAYDDGIIIGKYLWCIFMAVAVFLIWTHWKKSPVPKKWHFPLQVLGILVLLFLAIIYKGGASGEHWMRTQWWGILGLIGWAYLVNALVFLYARGNFAIMIAAWLVFNILSVLGQTEMALKPDGVFSYASTILGGTVPGFTTAGIVASLVFDKWSKASIKQAYAILVAIGVICLIYGLGTRPLWGISKLRGTPSWLAVCSAMGFMLFALLHYIADKKKIINWARIIAPAGTATLTCYLLPYIIYPAREFVNFRLPDVLNTGIIGLLGSLVFAYLVVALTGWLEKKGIKLKL</sequence>
<keyword evidence="4" id="KW-1185">Reference proteome</keyword>
<dbReference type="Pfam" id="PF07786">
    <property type="entry name" value="HGSNAT_cat"/>
    <property type="match status" value="1"/>
</dbReference>
<gene>
    <name evidence="3" type="ORF">IBL28_18580</name>
</gene>
<comment type="caution">
    <text evidence="3">The sequence shown here is derived from an EMBL/GenBank/DDBJ whole genome shotgun (WGS) entry which is preliminary data.</text>
</comment>
<evidence type="ECO:0000313" key="4">
    <source>
        <dbReference type="Proteomes" id="UP000653730"/>
    </source>
</evidence>
<keyword evidence="1" id="KW-0472">Membrane</keyword>
<evidence type="ECO:0000313" key="3">
    <source>
        <dbReference type="EMBL" id="MBC9797985.1"/>
    </source>
</evidence>
<dbReference type="PANTHER" id="PTHR31061">
    <property type="entry name" value="LD22376P"/>
    <property type="match status" value="1"/>
</dbReference>
<feature type="transmembrane region" description="Helical" evidence="1">
    <location>
        <begin position="138"/>
        <end position="157"/>
    </location>
</feature>